<accession>A0AA91TW59</accession>
<dbReference type="RefSeq" id="WP_095328648.1">
    <property type="nucleotide sequence ID" value="NZ_NPBQ01000014.1"/>
</dbReference>
<organism evidence="1 2">
    <name type="scientific">Niallia circulans</name>
    <name type="common">Bacillus circulans</name>
    <dbReference type="NCBI Taxonomy" id="1397"/>
    <lineage>
        <taxon>Bacteria</taxon>
        <taxon>Bacillati</taxon>
        <taxon>Bacillota</taxon>
        <taxon>Bacilli</taxon>
        <taxon>Bacillales</taxon>
        <taxon>Bacillaceae</taxon>
        <taxon>Niallia</taxon>
    </lineage>
</organism>
<dbReference type="Proteomes" id="UP000216961">
    <property type="component" value="Unassembled WGS sequence"/>
</dbReference>
<evidence type="ECO:0000313" key="2">
    <source>
        <dbReference type="Proteomes" id="UP000216961"/>
    </source>
</evidence>
<evidence type="ECO:0000313" key="1">
    <source>
        <dbReference type="EMBL" id="PAD84964.1"/>
    </source>
</evidence>
<reference evidence="1 2" key="1">
    <citation type="submission" date="2017-07" db="EMBL/GenBank/DDBJ databases">
        <title>Isolation and whole genome analysis of endospore-forming bacteria from heroin.</title>
        <authorList>
            <person name="Kalinowski J."/>
            <person name="Ahrens B."/>
            <person name="Al-Dilaimi A."/>
            <person name="Winkler A."/>
            <person name="Wibberg D."/>
            <person name="Schleenbecker U."/>
            <person name="Ruckert C."/>
            <person name="Wolfel R."/>
            <person name="Grass G."/>
        </authorList>
    </citation>
    <scope>NUCLEOTIDE SEQUENCE [LARGE SCALE GENOMIC DNA]</scope>
    <source>
        <strain evidence="1 2">7521-2</strain>
    </source>
</reference>
<proteinExistence type="predicted"/>
<dbReference type="EMBL" id="NPBQ01000014">
    <property type="protein sequence ID" value="PAD84964.1"/>
    <property type="molecule type" value="Genomic_DNA"/>
</dbReference>
<dbReference type="AlphaFoldDB" id="A0AA91TW59"/>
<comment type="caution">
    <text evidence="1">The sequence shown here is derived from an EMBL/GenBank/DDBJ whole genome shotgun (WGS) entry which is preliminary data.</text>
</comment>
<sequence>MKSADVDLTQGDFGEWVIRGNSNGNIKLTQKNIDFLYNLIKELKSKKNEALRGGRVNVS</sequence>
<gene>
    <name evidence="1" type="ORF">CHH57_01965</name>
</gene>
<protein>
    <submittedName>
        <fullName evidence="1">Uncharacterized protein</fullName>
    </submittedName>
</protein>
<name>A0AA91TW59_NIACI</name>